<dbReference type="PANTHER" id="PTHR43065:SF50">
    <property type="entry name" value="HISTIDINE KINASE"/>
    <property type="match status" value="1"/>
</dbReference>
<feature type="transmembrane region" description="Helical" evidence="11">
    <location>
        <begin position="202"/>
        <end position="224"/>
    </location>
</feature>
<evidence type="ECO:0000256" key="1">
    <source>
        <dbReference type="ARBA" id="ARBA00000085"/>
    </source>
</evidence>
<proteinExistence type="predicted"/>
<dbReference type="Proteomes" id="UP000702425">
    <property type="component" value="Unassembled WGS sequence"/>
</dbReference>
<gene>
    <name evidence="13" type="primary">cckA_12</name>
    <name evidence="13" type="ORF">E5S67_03805</name>
</gene>
<evidence type="ECO:0000256" key="7">
    <source>
        <dbReference type="ARBA" id="ARBA00022989"/>
    </source>
</evidence>
<comment type="catalytic activity">
    <reaction evidence="1">
        <text>ATP + protein L-histidine = ADP + protein N-phospho-L-histidine.</text>
        <dbReference type="EC" id="2.7.13.3"/>
    </reaction>
</comment>
<feature type="transmembrane region" description="Helical" evidence="11">
    <location>
        <begin position="21"/>
        <end position="41"/>
    </location>
</feature>
<evidence type="ECO:0000256" key="6">
    <source>
        <dbReference type="ARBA" id="ARBA00022777"/>
    </source>
</evidence>
<dbReference type="InterPro" id="IPR005467">
    <property type="entry name" value="His_kinase_dom"/>
</dbReference>
<evidence type="ECO:0000259" key="12">
    <source>
        <dbReference type="PROSITE" id="PS50109"/>
    </source>
</evidence>
<dbReference type="RefSeq" id="WP_172189872.1">
    <property type="nucleotide sequence ID" value="NZ_CAWPPK010000287.1"/>
</dbReference>
<evidence type="ECO:0000256" key="2">
    <source>
        <dbReference type="ARBA" id="ARBA00004141"/>
    </source>
</evidence>
<comment type="subcellular location">
    <subcellularLocation>
        <location evidence="2">Membrane</location>
        <topology evidence="2">Multi-pass membrane protein</topology>
    </subcellularLocation>
</comment>
<keyword evidence="9 11" id="KW-0472">Membrane</keyword>
<dbReference type="EC" id="2.7.13.3" evidence="3"/>
<dbReference type="SMART" id="SM00388">
    <property type="entry name" value="HisKA"/>
    <property type="match status" value="1"/>
</dbReference>
<keyword evidence="10" id="KW-0175">Coiled coil</keyword>
<feature type="transmembrane region" description="Helical" evidence="11">
    <location>
        <begin position="126"/>
        <end position="148"/>
    </location>
</feature>
<evidence type="ECO:0000313" key="13">
    <source>
        <dbReference type="EMBL" id="NQE36043.1"/>
    </source>
</evidence>
<dbReference type="GO" id="GO:0016301">
    <property type="term" value="F:kinase activity"/>
    <property type="evidence" value="ECO:0007669"/>
    <property type="project" value="UniProtKB-KW"/>
</dbReference>
<dbReference type="SUPFAM" id="SSF47384">
    <property type="entry name" value="Homodimeric domain of signal transducing histidine kinase"/>
    <property type="match status" value="1"/>
</dbReference>
<feature type="transmembrane region" description="Helical" evidence="11">
    <location>
        <begin position="385"/>
        <end position="407"/>
    </location>
</feature>
<feature type="coiled-coil region" evidence="10">
    <location>
        <begin position="518"/>
        <end position="548"/>
    </location>
</feature>
<dbReference type="Pfam" id="PF13520">
    <property type="entry name" value="AA_permease_2"/>
    <property type="match status" value="1"/>
</dbReference>
<feature type="transmembrane region" description="Helical" evidence="11">
    <location>
        <begin position="457"/>
        <end position="479"/>
    </location>
</feature>
<sequence length="821" mass="90365">MNRNPVSIPPLPQSLSSQETWGFGFSGLLLWLGTAPAMNAALGPQAIWVWLPGTIISMMLNLQVKRLGTYFPEVAGGTPNYTTRLLHRLPNLARYGAIGYMFGWASVPAMNAIVLTDLIKANLTPLGITCPEILFRIGFTVLPFIVAFSGTRTLGILHSFFIFPAIGFLLTFCIQGMAWLSFAPASPGVLPDLGAGVSPIDWMKWFFIAVYAVYGGETASSFVADSRQPSVTLRCLQVTTGLLPIVYLGGSWVLMRLATDPGLGDSAYLNLVAATQPFWGTFAPALVTFLIASGCLLSSATAVSNSPRILYQLAKDGYLPPVFAVLSRRGVLEPSLISTLGLSLICLWWGDVARVVMVGGTGYLSSMMAIHLGEWVSRRRPETRWPWWSLGFFGLEAAVLVVGGWAWSWQDLAIGLLLPWLIGVAGTQLPRLNFPLFHPDGWMQRYHQQPDTSKTDWLAFQVTILIGLVCSALSIGWWVRAGLERVGVGQYVALFSILLVTVAFVGVAIACWTSLPQIAAITEAREQVERTLLELQQTQTQLVQAEKMSSLGQLVAGVAHEINNPVNFIHGNLTHLREYTQNLMDLIELYQQENPNTSPDIQAMVDDIDLEFLQKDLPKTLNSMEIGTDRIRQIVLSLRNFSRLDEADFKTVDIHAGIDSTLLLLGNRLKARADFPEIKVTKDYSLLLHVECYPGQLNQVVMNILANAIDALEESGSGKTYAQLQANPGQIRIRTSPIEADWVEIAIADNGVGMSEQIQQRIFDPFFTTKPVGKGTGMGMSISYQIITEKHRGKLKCFSTIGQGTEFIIQIPTRQQFRKAV</sequence>
<evidence type="ECO:0000256" key="5">
    <source>
        <dbReference type="ARBA" id="ARBA00022692"/>
    </source>
</evidence>
<evidence type="ECO:0000256" key="4">
    <source>
        <dbReference type="ARBA" id="ARBA00022553"/>
    </source>
</evidence>
<keyword evidence="7 11" id="KW-1133">Transmembrane helix</keyword>
<protein>
    <recommendedName>
        <fullName evidence="3">histidine kinase</fullName>
        <ecNumber evidence="3">2.7.13.3</ecNumber>
    </recommendedName>
</protein>
<evidence type="ECO:0000256" key="11">
    <source>
        <dbReference type="SAM" id="Phobius"/>
    </source>
</evidence>
<dbReference type="InterPro" id="IPR003594">
    <property type="entry name" value="HATPase_dom"/>
</dbReference>
<dbReference type="Gene3D" id="1.10.287.130">
    <property type="match status" value="1"/>
</dbReference>
<dbReference type="SUPFAM" id="SSF55874">
    <property type="entry name" value="ATPase domain of HSP90 chaperone/DNA topoisomerase II/histidine kinase"/>
    <property type="match status" value="1"/>
</dbReference>
<dbReference type="PROSITE" id="PS50109">
    <property type="entry name" value="HIS_KIN"/>
    <property type="match status" value="1"/>
</dbReference>
<dbReference type="InterPro" id="IPR003661">
    <property type="entry name" value="HisK_dim/P_dom"/>
</dbReference>
<feature type="transmembrane region" description="Helical" evidence="11">
    <location>
        <begin position="47"/>
        <end position="64"/>
    </location>
</feature>
<dbReference type="InterPro" id="IPR036890">
    <property type="entry name" value="HATPase_C_sf"/>
</dbReference>
<dbReference type="Pfam" id="PF02518">
    <property type="entry name" value="HATPase_c"/>
    <property type="match status" value="1"/>
</dbReference>
<feature type="transmembrane region" description="Helical" evidence="11">
    <location>
        <begin position="92"/>
        <end position="114"/>
    </location>
</feature>
<keyword evidence="4" id="KW-0597">Phosphoprotein</keyword>
<evidence type="ECO:0000313" key="14">
    <source>
        <dbReference type="Proteomes" id="UP000702425"/>
    </source>
</evidence>
<comment type="caution">
    <text evidence="13">The sequence shown here is derived from an EMBL/GenBank/DDBJ whole genome shotgun (WGS) entry which is preliminary data.</text>
</comment>
<accession>A0ABX2D2F3</accession>
<keyword evidence="5 11" id="KW-0812">Transmembrane</keyword>
<evidence type="ECO:0000256" key="9">
    <source>
        <dbReference type="ARBA" id="ARBA00023136"/>
    </source>
</evidence>
<organism evidence="13 14">
    <name type="scientific">Microcoleus asticus IPMA8</name>
    <dbReference type="NCBI Taxonomy" id="2563858"/>
    <lineage>
        <taxon>Bacteria</taxon>
        <taxon>Bacillati</taxon>
        <taxon>Cyanobacteriota</taxon>
        <taxon>Cyanophyceae</taxon>
        <taxon>Oscillatoriophycideae</taxon>
        <taxon>Oscillatoriales</taxon>
        <taxon>Microcoleaceae</taxon>
        <taxon>Microcoleus</taxon>
        <taxon>Microcoleus asticus</taxon>
    </lineage>
</organism>
<keyword evidence="14" id="KW-1185">Reference proteome</keyword>
<dbReference type="PRINTS" id="PR00344">
    <property type="entry name" value="BCTRLSENSOR"/>
</dbReference>
<dbReference type="InterPro" id="IPR002293">
    <property type="entry name" value="AA/rel_permease1"/>
</dbReference>
<dbReference type="CDD" id="cd00082">
    <property type="entry name" value="HisKA"/>
    <property type="match status" value="1"/>
</dbReference>
<dbReference type="SMART" id="SM00387">
    <property type="entry name" value="HATPase_c"/>
    <property type="match status" value="1"/>
</dbReference>
<feature type="transmembrane region" description="Helical" evidence="11">
    <location>
        <begin position="491"/>
        <end position="515"/>
    </location>
</feature>
<dbReference type="Gene3D" id="3.30.565.10">
    <property type="entry name" value="Histidine kinase-like ATPase, C-terminal domain"/>
    <property type="match status" value="1"/>
</dbReference>
<feature type="transmembrane region" description="Helical" evidence="11">
    <location>
        <begin position="160"/>
        <end position="182"/>
    </location>
</feature>
<evidence type="ECO:0000256" key="10">
    <source>
        <dbReference type="SAM" id="Coils"/>
    </source>
</evidence>
<keyword evidence="6 13" id="KW-0808">Transferase</keyword>
<keyword evidence="8" id="KW-0902">Two-component regulatory system</keyword>
<feature type="transmembrane region" description="Helical" evidence="11">
    <location>
        <begin position="236"/>
        <end position="258"/>
    </location>
</feature>
<dbReference type="PANTHER" id="PTHR43065">
    <property type="entry name" value="SENSOR HISTIDINE KINASE"/>
    <property type="match status" value="1"/>
</dbReference>
<dbReference type="EMBL" id="SRRZ01000071">
    <property type="protein sequence ID" value="NQE36043.1"/>
    <property type="molecule type" value="Genomic_DNA"/>
</dbReference>
<reference evidence="13 14" key="1">
    <citation type="journal article" date="2020" name="Sci. Rep.">
        <title>A novel cyanobacterial geosmin producer, revising GeoA distribution and dispersion patterns in Bacteria.</title>
        <authorList>
            <person name="Churro C."/>
            <person name="Semedo-Aguiar A.P."/>
            <person name="Silva A.D."/>
            <person name="Pereira-Leal J.B."/>
            <person name="Leite R.B."/>
        </authorList>
    </citation>
    <scope>NUCLEOTIDE SEQUENCE [LARGE SCALE GENOMIC DNA]</scope>
    <source>
        <strain evidence="13 14">IPMA8</strain>
    </source>
</reference>
<keyword evidence="6 13" id="KW-0418">Kinase</keyword>
<evidence type="ECO:0000256" key="3">
    <source>
        <dbReference type="ARBA" id="ARBA00012438"/>
    </source>
</evidence>
<feature type="transmembrane region" description="Helical" evidence="11">
    <location>
        <begin position="278"/>
        <end position="303"/>
    </location>
</feature>
<dbReference type="InterPro" id="IPR036097">
    <property type="entry name" value="HisK_dim/P_sf"/>
</dbReference>
<evidence type="ECO:0000256" key="8">
    <source>
        <dbReference type="ARBA" id="ARBA00023012"/>
    </source>
</evidence>
<dbReference type="Gene3D" id="1.20.1740.10">
    <property type="entry name" value="Amino acid/polyamine transporter I"/>
    <property type="match status" value="1"/>
</dbReference>
<dbReference type="InterPro" id="IPR004358">
    <property type="entry name" value="Sig_transdc_His_kin-like_C"/>
</dbReference>
<name>A0ABX2D2F3_9CYAN</name>
<feature type="domain" description="Histidine kinase" evidence="12">
    <location>
        <begin position="557"/>
        <end position="815"/>
    </location>
</feature>